<organism evidence="2 3">
    <name type="scientific">Saccharomyces pastorianus</name>
    <name type="common">Lager yeast</name>
    <name type="synonym">Saccharomyces cerevisiae x Saccharomyces eubayanus</name>
    <dbReference type="NCBI Taxonomy" id="27292"/>
    <lineage>
        <taxon>Eukaryota</taxon>
        <taxon>Fungi</taxon>
        <taxon>Dikarya</taxon>
        <taxon>Ascomycota</taxon>
        <taxon>Saccharomycotina</taxon>
        <taxon>Saccharomycetes</taxon>
        <taxon>Saccharomycetales</taxon>
        <taxon>Saccharomycetaceae</taxon>
        <taxon>Saccharomyces</taxon>
    </lineage>
</organism>
<dbReference type="EMBL" id="CP048996">
    <property type="protein sequence ID" value="QID82292.1"/>
    <property type="molecule type" value="Genomic_DNA"/>
</dbReference>
<dbReference type="Gene3D" id="3.60.10.10">
    <property type="entry name" value="Endonuclease/exonuclease/phosphatase"/>
    <property type="match status" value="1"/>
</dbReference>
<dbReference type="InterPro" id="IPR036691">
    <property type="entry name" value="Endo/exonu/phosph_ase_sf"/>
</dbReference>
<dbReference type="SUPFAM" id="SSF56219">
    <property type="entry name" value="DNase I-like"/>
    <property type="match status" value="1"/>
</dbReference>
<dbReference type="PANTHER" id="PTHR11200">
    <property type="entry name" value="INOSITOL 5-PHOSPHATASE"/>
    <property type="match status" value="1"/>
</dbReference>
<dbReference type="SMART" id="SM00128">
    <property type="entry name" value="IPPc"/>
    <property type="match status" value="1"/>
</dbReference>
<keyword evidence="3" id="KW-1185">Reference proteome</keyword>
<evidence type="ECO:0000313" key="2">
    <source>
        <dbReference type="EMBL" id="QID82292.1"/>
    </source>
</evidence>
<sequence length="384" mass="43848">MNKTNWKVSVTTFNCGKEFPVENSKAIVKQLLFPYDDGISQLELQDLYVLGFQELVPIWQGSFPAVNRDLIDRITTTAVNCLNEKVSATQGDEQYSCLGVNSLGAITIIVLYNNKALKVKDDILKRNGKCGWFGTHLKGGTLISFQMTRNGEENWERFSYICAHLNANEGVNNRNQRIDDYKRIMSEVCDSEVAKSDHFFFLGDLNFRVTSTYDPTSDYSSTTTLRRLLENHEELNLLRKGEDEPLCKGFQELEITFPPTYKFMLFEKETYNTKRIPSWCDRILYKSYAVPTFAQEGTYHSVPRSNALLFSDHQPVNLTVRLPRSTGMPVPLSLHIEKYPLSWSSGLIGQIGDAVIGYCGWLVTKNVHYWILGSLLLYLLLKIL</sequence>
<dbReference type="Pfam" id="PF22669">
    <property type="entry name" value="Exo_endo_phos2"/>
    <property type="match status" value="1"/>
</dbReference>
<dbReference type="GO" id="GO:0004439">
    <property type="term" value="F:phosphatidylinositol-4,5-bisphosphate 5-phosphatase activity"/>
    <property type="evidence" value="ECO:0007669"/>
    <property type="project" value="TreeGrafter"/>
</dbReference>
<accession>A0A6C1DZ49</accession>
<name>A0A6C1DZ49_SACPS</name>
<dbReference type="Proteomes" id="UP000501346">
    <property type="component" value="Chromosome ScXV-ScXI"/>
</dbReference>
<protein>
    <submittedName>
        <fullName evidence="2">Inositol polyphosphate 5-phosphatase</fullName>
    </submittedName>
</protein>
<dbReference type="InterPro" id="IPR046985">
    <property type="entry name" value="IP5"/>
</dbReference>
<proteinExistence type="predicted"/>
<reference evidence="2 3" key="1">
    <citation type="journal article" date="2019" name="BMC Genomics">
        <title>Chromosome level assembly and comparative genome analysis confirm lager-brewing yeasts originated from a single hybridization.</title>
        <authorList>
            <person name="Salazar A.N."/>
            <person name="Gorter de Vries A.R."/>
            <person name="van den Broek M."/>
            <person name="Brouwers N."/>
            <person name="de la Torre Cortes P."/>
            <person name="Kuijpers N.G.A."/>
            <person name="Daran J.G."/>
            <person name="Abeel T."/>
        </authorList>
    </citation>
    <scope>NUCLEOTIDE SEQUENCE [LARGE SCALE GENOMIC DNA]</scope>
    <source>
        <strain evidence="2 3">CBS 1483</strain>
    </source>
</reference>
<evidence type="ECO:0000259" key="1">
    <source>
        <dbReference type="SMART" id="SM00128"/>
    </source>
</evidence>
<dbReference type="GO" id="GO:0046856">
    <property type="term" value="P:phosphatidylinositol dephosphorylation"/>
    <property type="evidence" value="ECO:0007669"/>
    <property type="project" value="InterPro"/>
</dbReference>
<feature type="domain" description="Inositol polyphosphate-related phosphatase" evidence="1">
    <location>
        <begin position="4"/>
        <end position="328"/>
    </location>
</feature>
<dbReference type="PANTHER" id="PTHR11200:SF275">
    <property type="entry name" value="LD06095P"/>
    <property type="match status" value="1"/>
</dbReference>
<dbReference type="InterPro" id="IPR000300">
    <property type="entry name" value="IPPc"/>
</dbReference>
<gene>
    <name evidence="2" type="primary">INP54_1</name>
    <name evidence="2" type="ORF">GRS66_004704</name>
</gene>
<dbReference type="OrthoDB" id="62798at2759"/>
<dbReference type="AlphaFoldDB" id="A0A6C1DZ49"/>
<dbReference type="FunFam" id="3.60.10.10:FF:000117">
    <property type="entry name" value="Inositol polyphosphate 5-phosphatase"/>
    <property type="match status" value="1"/>
</dbReference>
<evidence type="ECO:0000313" key="3">
    <source>
        <dbReference type="Proteomes" id="UP000501346"/>
    </source>
</evidence>